<dbReference type="EMBL" id="AWXA01000037">
    <property type="protein sequence ID" value="ERT59242.1"/>
    <property type="molecule type" value="Genomic_DNA"/>
</dbReference>
<dbReference type="Proteomes" id="UP000017090">
    <property type="component" value="Unassembled WGS sequence"/>
</dbReference>
<dbReference type="PANTHER" id="PTHR36927">
    <property type="entry name" value="BLR4337 PROTEIN"/>
    <property type="match status" value="1"/>
</dbReference>
<feature type="transmembrane region" description="Helical" evidence="1">
    <location>
        <begin position="175"/>
        <end position="195"/>
    </location>
</feature>
<evidence type="ECO:0000256" key="1">
    <source>
        <dbReference type="SAM" id="Phobius"/>
    </source>
</evidence>
<proteinExistence type="predicted"/>
<dbReference type="RefSeq" id="WP_023053869.1">
    <property type="nucleotide sequence ID" value="NZ_AWXA01000037.1"/>
</dbReference>
<feature type="transmembrane region" description="Helical" evidence="1">
    <location>
        <begin position="12"/>
        <end position="31"/>
    </location>
</feature>
<dbReference type="Pfam" id="PF01757">
    <property type="entry name" value="Acyl_transf_3"/>
    <property type="match status" value="1"/>
</dbReference>
<feature type="transmembrane region" description="Helical" evidence="1">
    <location>
        <begin position="137"/>
        <end position="155"/>
    </location>
</feature>
<evidence type="ECO:0000313" key="3">
    <source>
        <dbReference type="EMBL" id="ERT59242.1"/>
    </source>
</evidence>
<gene>
    <name evidence="3" type="ORF">HMPREF1250_1417</name>
</gene>
<feature type="transmembrane region" description="Helical" evidence="1">
    <location>
        <begin position="337"/>
        <end position="357"/>
    </location>
</feature>
<feature type="transmembrane region" description="Helical" evidence="1">
    <location>
        <begin position="94"/>
        <end position="112"/>
    </location>
</feature>
<keyword evidence="1" id="KW-0472">Membrane</keyword>
<accession>U7UIJ6</accession>
<dbReference type="GO" id="GO:0016747">
    <property type="term" value="F:acyltransferase activity, transferring groups other than amino-acyl groups"/>
    <property type="evidence" value="ECO:0007669"/>
    <property type="project" value="InterPro"/>
</dbReference>
<dbReference type="STRING" id="1111454.HMPREF1250_1417"/>
<dbReference type="OrthoDB" id="5446016at2"/>
<organism evidence="3 4">
    <name type="scientific">Megasphaera vaginalis</name>
    <name type="common">ex Srinivasan et al. 2021</name>
    <dbReference type="NCBI Taxonomy" id="1111454"/>
    <lineage>
        <taxon>Bacteria</taxon>
        <taxon>Bacillati</taxon>
        <taxon>Bacillota</taxon>
        <taxon>Negativicutes</taxon>
        <taxon>Veillonellales</taxon>
        <taxon>Veillonellaceae</taxon>
        <taxon>Megasphaera</taxon>
    </lineage>
</organism>
<feature type="transmembrane region" description="Helical" evidence="1">
    <location>
        <begin position="51"/>
        <end position="73"/>
    </location>
</feature>
<comment type="caution">
    <text evidence="3">The sequence shown here is derived from an EMBL/GenBank/DDBJ whole genome shotgun (WGS) entry which is preliminary data.</text>
</comment>
<protein>
    <submittedName>
        <fullName evidence="3">Acyltransferase</fullName>
    </submittedName>
</protein>
<dbReference type="AlphaFoldDB" id="U7UIJ6"/>
<feature type="transmembrane region" description="Helical" evidence="1">
    <location>
        <begin position="263"/>
        <end position="290"/>
    </location>
</feature>
<feature type="transmembrane region" description="Helical" evidence="1">
    <location>
        <begin position="311"/>
        <end position="331"/>
    </location>
</feature>
<dbReference type="eggNOG" id="COG1835">
    <property type="taxonomic scope" value="Bacteria"/>
</dbReference>
<feature type="domain" description="Acyltransferase 3" evidence="2">
    <location>
        <begin position="7"/>
        <end position="351"/>
    </location>
</feature>
<feature type="transmembrane region" description="Helical" evidence="1">
    <location>
        <begin position="240"/>
        <end position="257"/>
    </location>
</feature>
<dbReference type="PATRIC" id="fig|1111454.3.peg.1341"/>
<evidence type="ECO:0000259" key="2">
    <source>
        <dbReference type="Pfam" id="PF01757"/>
    </source>
</evidence>
<sequence length="365" mass="41117">MSPKLPFLDNLRTFCVIILFCCAAVIGYGVMTPHHTFVAMPAAERSGAVSLAAYFLFLLAVPCLFFISGYCTAASLRVRLFRPFLQRRLHRIGLPWLAGAVVIAPILAYISALSRQSDVAPLTFLTTSFFGPAYEQGHYWFLGLLCLCTLVLTAAKKLRRNILRRVPGQRLLPLYVIPLFLLLHSAGTLLIWYVLPGFYGNVIEQMYTLAVTPYLLLSSCLYFALGVYAMKHRWFTAQGYTPSLPWLVLLLLALVLYRSDWHFFFLVGFGLPITDVFISLTGLFSLLAIFARFAGKTSPSTEKLALFAYPLYYLGNACLQLLAYFLLPLTVGPVLKVTLAIVLTLVYVYFLANYLLFRLTCFQRR</sequence>
<reference evidence="3 4" key="1">
    <citation type="submission" date="2013-09" db="EMBL/GenBank/DDBJ databases">
        <authorList>
            <person name="Durkin A.S."/>
            <person name="Haft D.R."/>
            <person name="McCorrison J."/>
            <person name="Torralba M."/>
            <person name="Gillis M."/>
            <person name="Haft D.H."/>
            <person name="Methe B."/>
            <person name="Sutton G."/>
            <person name="Nelson K.E."/>
        </authorList>
    </citation>
    <scope>NUCLEOTIDE SEQUENCE [LARGE SCALE GENOMIC DNA]</scope>
    <source>
        <strain evidence="3 4">BV3C16-1</strain>
    </source>
</reference>
<feature type="transmembrane region" description="Helical" evidence="1">
    <location>
        <begin position="207"/>
        <end position="228"/>
    </location>
</feature>
<dbReference type="InterPro" id="IPR050623">
    <property type="entry name" value="Glucan_succinyl_AcylTrfase"/>
</dbReference>
<keyword evidence="1" id="KW-0812">Transmembrane</keyword>
<keyword evidence="4" id="KW-1185">Reference proteome</keyword>
<keyword evidence="3" id="KW-0012">Acyltransferase</keyword>
<name>U7UIJ6_9FIRM</name>
<dbReference type="PANTHER" id="PTHR36927:SF1">
    <property type="entry name" value="MDO-LIKE PROTEIN"/>
    <property type="match status" value="1"/>
</dbReference>
<keyword evidence="3" id="KW-0808">Transferase</keyword>
<keyword evidence="1" id="KW-1133">Transmembrane helix</keyword>
<evidence type="ECO:0000313" key="4">
    <source>
        <dbReference type="Proteomes" id="UP000017090"/>
    </source>
</evidence>
<dbReference type="InterPro" id="IPR002656">
    <property type="entry name" value="Acyl_transf_3_dom"/>
</dbReference>